<keyword evidence="3" id="KW-1185">Reference proteome</keyword>
<comment type="caution">
    <text evidence="2">The sequence shown here is derived from an EMBL/GenBank/DDBJ whole genome shotgun (WGS) entry which is preliminary data.</text>
</comment>
<reference evidence="2" key="1">
    <citation type="journal article" date="2023" name="Mol. Biol. Evol.">
        <title>Third-Generation Sequencing Reveals the Adaptive Role of the Epigenome in Three Deep-Sea Polychaetes.</title>
        <authorList>
            <person name="Perez M."/>
            <person name="Aroh O."/>
            <person name="Sun Y."/>
            <person name="Lan Y."/>
            <person name="Juniper S.K."/>
            <person name="Young C.R."/>
            <person name="Angers B."/>
            <person name="Qian P.Y."/>
        </authorList>
    </citation>
    <scope>NUCLEOTIDE SEQUENCE</scope>
    <source>
        <strain evidence="2">P08H-3</strain>
    </source>
</reference>
<dbReference type="AlphaFoldDB" id="A0AAD9IUC0"/>
<feature type="transmembrane region" description="Helical" evidence="1">
    <location>
        <begin position="45"/>
        <end position="64"/>
    </location>
</feature>
<accession>A0AAD9IUC0</accession>
<proteinExistence type="predicted"/>
<feature type="transmembrane region" description="Helical" evidence="1">
    <location>
        <begin position="109"/>
        <end position="133"/>
    </location>
</feature>
<sequence>MAEFKDASLWKKLAFLFIVVAHTLELHGFSSGVLAGYNSVRIATIIGFLCLLVAFGLALCYVFLDELSDSKPTLICFIIFSWIAAFALIIGVAFLAIDNTSTYNESYTYPSMLLCVGGILSGIAGVFGILEIVGVKA</sequence>
<organism evidence="2 3">
    <name type="scientific">Paralvinella palmiformis</name>
    <dbReference type="NCBI Taxonomy" id="53620"/>
    <lineage>
        <taxon>Eukaryota</taxon>
        <taxon>Metazoa</taxon>
        <taxon>Spiralia</taxon>
        <taxon>Lophotrochozoa</taxon>
        <taxon>Annelida</taxon>
        <taxon>Polychaeta</taxon>
        <taxon>Sedentaria</taxon>
        <taxon>Canalipalpata</taxon>
        <taxon>Terebellida</taxon>
        <taxon>Terebelliformia</taxon>
        <taxon>Alvinellidae</taxon>
        <taxon>Paralvinella</taxon>
    </lineage>
</organism>
<gene>
    <name evidence="2" type="ORF">LSH36_1263g00001</name>
</gene>
<keyword evidence="1" id="KW-0472">Membrane</keyword>
<keyword evidence="1" id="KW-0812">Transmembrane</keyword>
<dbReference type="EMBL" id="JAODUP010001263">
    <property type="protein sequence ID" value="KAK2140736.1"/>
    <property type="molecule type" value="Genomic_DNA"/>
</dbReference>
<dbReference type="Proteomes" id="UP001208570">
    <property type="component" value="Unassembled WGS sequence"/>
</dbReference>
<evidence type="ECO:0000313" key="3">
    <source>
        <dbReference type="Proteomes" id="UP001208570"/>
    </source>
</evidence>
<name>A0AAD9IUC0_9ANNE</name>
<protein>
    <submittedName>
        <fullName evidence="2">Uncharacterized protein</fullName>
    </submittedName>
</protein>
<evidence type="ECO:0000313" key="2">
    <source>
        <dbReference type="EMBL" id="KAK2140736.1"/>
    </source>
</evidence>
<feature type="transmembrane region" description="Helical" evidence="1">
    <location>
        <begin position="76"/>
        <end position="97"/>
    </location>
</feature>
<keyword evidence="1" id="KW-1133">Transmembrane helix</keyword>
<evidence type="ECO:0000256" key="1">
    <source>
        <dbReference type="SAM" id="Phobius"/>
    </source>
</evidence>